<dbReference type="Proteomes" id="UP000032582">
    <property type="component" value="Unassembled WGS sequence"/>
</dbReference>
<keyword evidence="1 4" id="KW-0378">Hydrolase</keyword>
<dbReference type="PANTHER" id="PTHR21340">
    <property type="entry name" value="DIADENOSINE 5,5-P1,P4-TETRAPHOSPHATE PYROPHOSPHOHYDROLASE MUTT"/>
    <property type="match status" value="1"/>
</dbReference>
<dbReference type="PRINTS" id="PR01404">
    <property type="entry name" value="NPPPHYDRLASE"/>
</dbReference>
<dbReference type="PRINTS" id="PR00502">
    <property type="entry name" value="NUDIXFAMILY"/>
</dbReference>
<dbReference type="AlphaFoldDB" id="A0A0D8L726"/>
<gene>
    <name evidence="6" type="primary">nudB</name>
    <name evidence="6" type="ORF">UA45_11300</name>
</gene>
<comment type="caution">
    <text evidence="6">The sequence shown here is derived from an EMBL/GenBank/DDBJ whole genome shotgun (WGS) entry which is preliminary data.</text>
</comment>
<comment type="similarity">
    <text evidence="4">Belongs to the Nudix hydrolase family.</text>
</comment>
<dbReference type="InterPro" id="IPR020084">
    <property type="entry name" value="NUDIX_hydrolase_CS"/>
</dbReference>
<dbReference type="EMBL" id="JZSH01000119">
    <property type="protein sequence ID" value="KJF77667.1"/>
    <property type="molecule type" value="Genomic_DNA"/>
</dbReference>
<dbReference type="InterPro" id="IPR000086">
    <property type="entry name" value="NUDIX_hydrolase_dom"/>
</dbReference>
<evidence type="ECO:0000313" key="6">
    <source>
        <dbReference type="EMBL" id="KJF77667.1"/>
    </source>
</evidence>
<comment type="cofactor">
    <cofactor evidence="3">
        <name>Mg(2+)</name>
        <dbReference type="ChEBI" id="CHEBI:18420"/>
    </cofactor>
    <text evidence="3">Binds 1 Mg(2+) ion per subunit.</text>
</comment>
<dbReference type="GO" id="GO:0046872">
    <property type="term" value="F:metal ion binding"/>
    <property type="evidence" value="ECO:0007669"/>
    <property type="project" value="UniProtKB-KW"/>
</dbReference>
<dbReference type="GO" id="GO:0008828">
    <property type="term" value="F:dATP diphosphatase activity"/>
    <property type="evidence" value="ECO:0007669"/>
    <property type="project" value="InterPro"/>
</dbReference>
<evidence type="ECO:0000256" key="2">
    <source>
        <dbReference type="PIRSR" id="PIRSR603564-1"/>
    </source>
</evidence>
<feature type="binding site" evidence="2">
    <location>
        <position position="37"/>
    </location>
    <ligand>
        <name>substrate</name>
    </ligand>
</feature>
<evidence type="ECO:0000313" key="7">
    <source>
        <dbReference type="Proteomes" id="UP000032582"/>
    </source>
</evidence>
<feature type="binding site" evidence="2">
    <location>
        <position position="4"/>
    </location>
    <ligand>
        <name>substrate</name>
    </ligand>
</feature>
<dbReference type="GO" id="GO:0046656">
    <property type="term" value="P:folic acid biosynthetic process"/>
    <property type="evidence" value="ECO:0007669"/>
    <property type="project" value="InterPro"/>
</dbReference>
<keyword evidence="3" id="KW-0460">Magnesium</keyword>
<feature type="binding site" evidence="3">
    <location>
        <position position="57"/>
    </location>
    <ligand>
        <name>Mg(2+)</name>
        <dbReference type="ChEBI" id="CHEBI:18420"/>
    </ligand>
</feature>
<evidence type="ECO:0000259" key="5">
    <source>
        <dbReference type="PROSITE" id="PS51462"/>
    </source>
</evidence>
<dbReference type="PROSITE" id="PS51462">
    <property type="entry name" value="NUDIX"/>
    <property type="match status" value="1"/>
</dbReference>
<dbReference type="PROSITE" id="PS00893">
    <property type="entry name" value="NUDIX_BOX"/>
    <property type="match status" value="1"/>
</dbReference>
<feature type="binding site" evidence="2">
    <location>
        <position position="26"/>
    </location>
    <ligand>
        <name>substrate</name>
    </ligand>
</feature>
<dbReference type="CDD" id="cd04664">
    <property type="entry name" value="NUDIX_DHNTPase_like"/>
    <property type="match status" value="1"/>
</dbReference>
<dbReference type="PATRIC" id="fig|582.24.peg.3559"/>
<dbReference type="GO" id="GO:0004081">
    <property type="term" value="F:bis(5'-nucleosyl)-tetraphosphatase (asymmetrical) activity"/>
    <property type="evidence" value="ECO:0007669"/>
    <property type="project" value="TreeGrafter"/>
</dbReference>
<dbReference type="Gene3D" id="3.90.79.10">
    <property type="entry name" value="Nucleoside Triphosphate Pyrophosphohydrolase"/>
    <property type="match status" value="1"/>
</dbReference>
<keyword evidence="3" id="KW-0479">Metal-binding</keyword>
<sequence>MAFKRPESVLVVICEQETGRVLMLQRRDDPAFWQSVTGSLEPGETPRDAALREVKEETGIDILADGLRLTDCQRTVRYTIFPHFRHRYAPDVTHNTEHWFVLCLPAPKAVPLTEHLAYEWLPAADAAVKTISPSNGEAIEEFVRQCVFPQ</sequence>
<feature type="binding site" evidence="3">
    <location>
        <position position="53"/>
    </location>
    <ligand>
        <name>Mg(2+)</name>
        <dbReference type="ChEBI" id="CHEBI:18420"/>
    </ligand>
</feature>
<dbReference type="InterPro" id="IPR020476">
    <property type="entry name" value="Nudix_hydrolase"/>
</dbReference>
<dbReference type="GO" id="GO:0019177">
    <property type="term" value="F:dihydroneopterin triphosphate pyrophosphohydrolase activity"/>
    <property type="evidence" value="ECO:0007669"/>
    <property type="project" value="InterPro"/>
</dbReference>
<dbReference type="PANTHER" id="PTHR21340:SF0">
    <property type="entry name" value="BIS(5'-NUCLEOSYL)-TETRAPHOSPHATASE [ASYMMETRICAL]"/>
    <property type="match status" value="1"/>
</dbReference>
<accession>A0A0D8L726</accession>
<dbReference type="InterPro" id="IPR051325">
    <property type="entry name" value="Nudix_hydrolase_domain"/>
</dbReference>
<feature type="binding site" evidence="3">
    <location>
        <position position="114"/>
    </location>
    <ligand>
        <name>Mg(2+)</name>
        <dbReference type="ChEBI" id="CHEBI:18420"/>
    </ligand>
</feature>
<dbReference type="SUPFAM" id="SSF55811">
    <property type="entry name" value="Nudix"/>
    <property type="match status" value="1"/>
</dbReference>
<dbReference type="InterPro" id="IPR003564">
    <property type="entry name" value="DHNTPase"/>
</dbReference>
<dbReference type="GO" id="GO:0006754">
    <property type="term" value="P:ATP biosynthetic process"/>
    <property type="evidence" value="ECO:0007669"/>
    <property type="project" value="TreeGrafter"/>
</dbReference>
<reference evidence="6 7" key="1">
    <citation type="submission" date="2015-02" db="EMBL/GenBank/DDBJ databases">
        <title>Whole genome shotgun sequencing of cultured foodborne pathogen.</title>
        <authorList>
            <person name="Timme R."/>
            <person name="Allard M.W."/>
            <person name="Strain E."/>
            <person name="Evans P.S."/>
            <person name="Brown E."/>
        </authorList>
    </citation>
    <scope>NUCLEOTIDE SEQUENCE [LARGE SCALE GENOMIC DNA]</scope>
    <source>
        <strain evidence="6 7">GCSL-TSO-24</strain>
    </source>
</reference>
<name>A0A0D8L726_MORMO</name>
<dbReference type="NCBIfam" id="NF006961">
    <property type="entry name" value="PRK09438.1"/>
    <property type="match status" value="1"/>
</dbReference>
<evidence type="ECO:0000256" key="1">
    <source>
        <dbReference type="ARBA" id="ARBA00022801"/>
    </source>
</evidence>
<dbReference type="InterPro" id="IPR015797">
    <property type="entry name" value="NUDIX_hydrolase-like_dom_sf"/>
</dbReference>
<dbReference type="Pfam" id="PF00293">
    <property type="entry name" value="NUDIX"/>
    <property type="match status" value="1"/>
</dbReference>
<feature type="domain" description="Nudix hydrolase" evidence="5">
    <location>
        <begin position="4"/>
        <end position="143"/>
    </location>
</feature>
<dbReference type="GO" id="GO:0006167">
    <property type="term" value="P:AMP biosynthetic process"/>
    <property type="evidence" value="ECO:0007669"/>
    <property type="project" value="TreeGrafter"/>
</dbReference>
<feature type="binding site" evidence="2">
    <location>
        <position position="132"/>
    </location>
    <ligand>
        <name>substrate</name>
    </ligand>
</feature>
<organism evidence="6 7">
    <name type="scientific">Morganella morganii</name>
    <name type="common">Proteus morganii</name>
    <dbReference type="NCBI Taxonomy" id="582"/>
    <lineage>
        <taxon>Bacteria</taxon>
        <taxon>Pseudomonadati</taxon>
        <taxon>Pseudomonadota</taxon>
        <taxon>Gammaproteobacteria</taxon>
        <taxon>Enterobacterales</taxon>
        <taxon>Morganellaceae</taxon>
        <taxon>Morganella</taxon>
    </lineage>
</organism>
<evidence type="ECO:0000256" key="3">
    <source>
        <dbReference type="PIRSR" id="PIRSR603564-2"/>
    </source>
</evidence>
<evidence type="ECO:0000256" key="4">
    <source>
        <dbReference type="RuleBase" id="RU003476"/>
    </source>
</evidence>
<protein>
    <submittedName>
        <fullName evidence="6">Dihydroneopterin triphosphate pyrophosphatase</fullName>
    </submittedName>
</protein>
<proteinExistence type="inferred from homology"/>